<organism evidence="2 3">
    <name type="scientific">Cryptococcus floricola</name>
    <dbReference type="NCBI Taxonomy" id="2591691"/>
    <lineage>
        <taxon>Eukaryota</taxon>
        <taxon>Fungi</taxon>
        <taxon>Dikarya</taxon>
        <taxon>Basidiomycota</taxon>
        <taxon>Agaricomycotina</taxon>
        <taxon>Tremellomycetes</taxon>
        <taxon>Tremellales</taxon>
        <taxon>Cryptococcaceae</taxon>
        <taxon>Cryptococcus</taxon>
    </lineage>
</organism>
<evidence type="ECO:0000313" key="3">
    <source>
        <dbReference type="Proteomes" id="UP000322245"/>
    </source>
</evidence>
<feature type="region of interest" description="Disordered" evidence="1">
    <location>
        <begin position="233"/>
        <end position="346"/>
    </location>
</feature>
<reference evidence="2 3" key="1">
    <citation type="submission" date="2017-05" db="EMBL/GenBank/DDBJ databases">
        <title>The Genome Sequence of Tsuchiyaea wingfieldii DSM 27421.</title>
        <authorList>
            <person name="Cuomo C."/>
            <person name="Passer A."/>
            <person name="Billmyre B."/>
            <person name="Heitman J."/>
        </authorList>
    </citation>
    <scope>NUCLEOTIDE SEQUENCE [LARGE SCALE GENOMIC DNA]</scope>
    <source>
        <strain evidence="2 3">DSM 27421</strain>
    </source>
</reference>
<dbReference type="Proteomes" id="UP000322245">
    <property type="component" value="Unassembled WGS sequence"/>
</dbReference>
<protein>
    <submittedName>
        <fullName evidence="2">Uncharacterized protein</fullName>
    </submittedName>
</protein>
<dbReference type="AlphaFoldDB" id="A0A5D3ALR1"/>
<proteinExistence type="predicted"/>
<feature type="compositionally biased region" description="Basic residues" evidence="1">
    <location>
        <begin position="311"/>
        <end position="321"/>
    </location>
</feature>
<comment type="caution">
    <text evidence="2">The sequence shown here is derived from an EMBL/GenBank/DDBJ whole genome shotgun (WGS) entry which is preliminary data.</text>
</comment>
<evidence type="ECO:0000256" key="1">
    <source>
        <dbReference type="SAM" id="MobiDB-lite"/>
    </source>
</evidence>
<feature type="region of interest" description="Disordered" evidence="1">
    <location>
        <begin position="429"/>
        <end position="469"/>
    </location>
</feature>
<sequence length="469" mass="51742">MSTPREPPPEDNFDDDDFPAAPGGKKRKVPAYGQLKSPDGSEHHHHPPDSSSALSTSSKTAAAPAFPLKRKFARTFAYALCEFRKGLFLRRKAAFIALYIDAQAAINATSTAAGATGPAAAAVAKYKASLPDVTNFEKLLPALEDVGVNSWTPDRPGWREDRAEEWRVRARKRKVGGKPVERKGWAPEGSFEFEKECKASTTLRSRVKEQGALLKLAYELRGIVLATHKPTSVVKSTTVPPAEDKPPSKNKRKIDRKHEASAPIPASAPVHAPTLDAPTISTDPVSTPAPPQQPASPAISQTVSRDGDGKPKKKPKKKKRSVLANQSNPHHVDNYRPSRTVSPQGDPFEPYAYHFDLISPPSMRFLATRPERVTAPLPGAPQKRTLVRPSEDDYVCCFCEYDLYYGTERARRRAIRSRKIELKRKEAIKAKAKNVAEGRGTFKDESEEEDDEDEDEEGCEDDGHGHCTR</sequence>
<dbReference type="EMBL" id="NIDF01000133">
    <property type="protein sequence ID" value="TYJ52457.1"/>
    <property type="molecule type" value="Genomic_DNA"/>
</dbReference>
<feature type="compositionally biased region" description="Low complexity" evidence="1">
    <location>
        <begin position="49"/>
        <end position="58"/>
    </location>
</feature>
<name>A0A5D3ALR1_9TREE</name>
<feature type="compositionally biased region" description="Acidic residues" evidence="1">
    <location>
        <begin position="445"/>
        <end position="460"/>
    </location>
</feature>
<evidence type="ECO:0000313" key="2">
    <source>
        <dbReference type="EMBL" id="TYJ52457.1"/>
    </source>
</evidence>
<feature type="compositionally biased region" description="Acidic residues" evidence="1">
    <location>
        <begin position="9"/>
        <end position="18"/>
    </location>
</feature>
<gene>
    <name evidence="2" type="ORF">B9479_006932</name>
</gene>
<keyword evidence="3" id="KW-1185">Reference proteome</keyword>
<feature type="compositionally biased region" description="Basic and acidic residues" evidence="1">
    <location>
        <begin position="429"/>
        <end position="444"/>
    </location>
</feature>
<feature type="region of interest" description="Disordered" evidence="1">
    <location>
        <begin position="1"/>
        <end position="58"/>
    </location>
</feature>
<accession>A0A5D3ALR1</accession>